<keyword evidence="4" id="KW-0966">Cell projection</keyword>
<keyword evidence="3 5" id="KW-0175">Coiled coil</keyword>
<dbReference type="PRINTS" id="PR00511">
    <property type="entry name" value="TEKTIN"/>
</dbReference>
<reference evidence="6" key="1">
    <citation type="journal article" date="2012" name="Nat. Genet.">
        <title>Whole-genome sequence of Schistosoma haematobium.</title>
        <authorList>
            <person name="Young N.D."/>
            <person name="Jex A.R."/>
            <person name="Li B."/>
            <person name="Liu S."/>
            <person name="Yang L."/>
            <person name="Xiong Z."/>
            <person name="Li Y."/>
            <person name="Cantacessi C."/>
            <person name="Hall R.S."/>
            <person name="Xu X."/>
            <person name="Chen F."/>
            <person name="Wu X."/>
            <person name="Zerlotini A."/>
            <person name="Oliveira G."/>
            <person name="Hofmann A."/>
            <person name="Zhang G."/>
            <person name="Fang X."/>
            <person name="Kang Y."/>
            <person name="Campbell B.E."/>
            <person name="Loukas A."/>
            <person name="Ranganathan S."/>
            <person name="Rollinson D."/>
            <person name="Rinaldi G."/>
            <person name="Brindley P.J."/>
            <person name="Yang H."/>
            <person name="Wang J."/>
            <person name="Wang J."/>
            <person name="Gasser R.B."/>
        </authorList>
    </citation>
    <scope>NUCLEOTIDE SEQUENCE [LARGE SCALE GENOMIC DNA]</scope>
</reference>
<dbReference type="GO" id="GO:0005930">
    <property type="term" value="C:axoneme"/>
    <property type="evidence" value="ECO:0007669"/>
    <property type="project" value="UniProtKB-SubCell"/>
</dbReference>
<dbReference type="Pfam" id="PF03148">
    <property type="entry name" value="Tektin"/>
    <property type="match status" value="2"/>
</dbReference>
<feature type="coiled-coil region" evidence="5">
    <location>
        <begin position="256"/>
        <end position="297"/>
    </location>
</feature>
<keyword evidence="4" id="KW-0969">Cilium</keyword>
<dbReference type="GO" id="GO:0015630">
    <property type="term" value="C:microtubule cytoskeleton"/>
    <property type="evidence" value="ECO:0007669"/>
    <property type="project" value="UniProtKB-UniRule"/>
</dbReference>
<sequence>MGDVVVQNNLPQQTGKIYSNTSTIGFRSLKCTPEEWISYQNEKYIRATSDCEQTEHVNDLTKSIIKSTDAITRKLQADSTKRLKERLHDTIFWKQELEREINDIIQETTFLIKEKDRLQNVLLETDLPLQIATENLNTRERRRGIDKVADPVESELYINRTVKEALELNWSDKKEAEEIDSKAGNLKNCSTNKQFYAGVALYQENMSTVESWAKDANEVITRAESERLASIDLRSLISNLIVDTSRDMRQQFDRVNAAFQDNLNQLMAAKATLEENLKNVLHKISMLEHNLNELKEAIRAKDDPLMNAQTRLHLRTFRPNMELCKDPASVSLVEEVNVLGQSLDELLHQYSTVENKLKDLHDTQMALEKEIELKTETIHLNQFGCIPERTYYPSAVRLQGY</sequence>
<dbReference type="STRING" id="6185.A0A094ZLD4"/>
<comment type="subcellular location">
    <subcellularLocation>
        <location evidence="4">Cytoplasm</location>
        <location evidence="4">Cytoskeleton</location>
        <location evidence="4">Cilium axoneme</location>
    </subcellularLocation>
</comment>
<name>A0A094ZLD4_SCHHA</name>
<evidence type="ECO:0000256" key="1">
    <source>
        <dbReference type="ARBA" id="ARBA00007209"/>
    </source>
</evidence>
<dbReference type="GO" id="GO:0005634">
    <property type="term" value="C:nucleus"/>
    <property type="evidence" value="ECO:0007669"/>
    <property type="project" value="TreeGrafter"/>
</dbReference>
<evidence type="ECO:0000256" key="4">
    <source>
        <dbReference type="RuleBase" id="RU367040"/>
    </source>
</evidence>
<gene>
    <name evidence="6" type="ORF">MS3_03047</name>
</gene>
<proteinExistence type="inferred from homology"/>
<evidence type="ECO:0000256" key="3">
    <source>
        <dbReference type="ARBA" id="ARBA00023054"/>
    </source>
</evidence>
<dbReference type="GO" id="GO:0060294">
    <property type="term" value="P:cilium movement involved in cell motility"/>
    <property type="evidence" value="ECO:0007669"/>
    <property type="project" value="UniProtKB-UniRule"/>
</dbReference>
<evidence type="ECO:0000256" key="2">
    <source>
        <dbReference type="ARBA" id="ARBA00022490"/>
    </source>
</evidence>
<evidence type="ECO:0000313" key="6">
    <source>
        <dbReference type="EMBL" id="KGB34812.1"/>
    </source>
</evidence>
<dbReference type="GO" id="GO:0060271">
    <property type="term" value="P:cilium assembly"/>
    <property type="evidence" value="ECO:0007669"/>
    <property type="project" value="UniProtKB-UniRule"/>
</dbReference>
<comment type="similarity">
    <text evidence="1 4">Belongs to the tektin family.</text>
</comment>
<protein>
    <recommendedName>
        <fullName evidence="4">Tektin</fullName>
    </recommendedName>
</protein>
<feature type="coiled-coil region" evidence="5">
    <location>
        <begin position="343"/>
        <end position="370"/>
    </location>
</feature>
<dbReference type="PANTHER" id="PTHR19960">
    <property type="entry name" value="TEKTIN"/>
    <property type="match status" value="1"/>
</dbReference>
<evidence type="ECO:0000256" key="5">
    <source>
        <dbReference type="SAM" id="Coils"/>
    </source>
</evidence>
<accession>A0A094ZLD4</accession>
<dbReference type="AlphaFoldDB" id="A0A094ZLD4"/>
<dbReference type="EMBL" id="KL250636">
    <property type="protein sequence ID" value="KGB34812.1"/>
    <property type="molecule type" value="Genomic_DNA"/>
</dbReference>
<keyword evidence="4" id="KW-0282">Flagellum</keyword>
<organism evidence="6">
    <name type="scientific">Schistosoma haematobium</name>
    <name type="common">Blood fluke</name>
    <dbReference type="NCBI Taxonomy" id="6185"/>
    <lineage>
        <taxon>Eukaryota</taxon>
        <taxon>Metazoa</taxon>
        <taxon>Spiralia</taxon>
        <taxon>Lophotrochozoa</taxon>
        <taxon>Platyhelminthes</taxon>
        <taxon>Trematoda</taxon>
        <taxon>Digenea</taxon>
        <taxon>Strigeidida</taxon>
        <taxon>Schistosomatoidea</taxon>
        <taxon>Schistosomatidae</taxon>
        <taxon>Schistosoma</taxon>
    </lineage>
</organism>
<keyword evidence="2" id="KW-0963">Cytoplasm</keyword>
<dbReference type="PANTHER" id="PTHR19960:SF12">
    <property type="entry name" value="TEKTIN-4"/>
    <property type="match status" value="1"/>
</dbReference>
<dbReference type="InterPro" id="IPR000435">
    <property type="entry name" value="Tektins"/>
</dbReference>
<dbReference type="InterPro" id="IPR048256">
    <property type="entry name" value="Tektin-like"/>
</dbReference>